<proteinExistence type="predicted"/>
<feature type="compositionally biased region" description="Polar residues" evidence="1">
    <location>
        <begin position="304"/>
        <end position="316"/>
    </location>
</feature>
<sequence>MSEAYLGWPGLIAEERTTKAYEGTGIFESASGMVDNAFSGDVPGFAGNALATGLAAMGAVMDPLQVVFAAGVGWLMEHVAILREPLDKLMGDPKAIDAHAQSWKNIEQRIYDATDFFVEEVNRTTVAWTAASADAYRQRARSHAESIQAMGKLADGMGRATTALGATVGIARNTVRDIVAEVVGACISKAVQAVSVVLIPKVVAEISILVSAASLKIFTVVKQLFAAIKNTGLLVRQMQALMSRIGQSSRNVLRLEAHRIEAVGTAGEGWRGAADAYRLLSQGHVRAHGAVDQVMVNTARAAAQGNTSQNTGSGASDMNRDNPAPPPIDLEPER</sequence>
<dbReference type="Gene3D" id="1.20.1260.20">
    <property type="entry name" value="PPE superfamily"/>
    <property type="match status" value="1"/>
</dbReference>
<feature type="compositionally biased region" description="Pro residues" evidence="1">
    <location>
        <begin position="323"/>
        <end position="334"/>
    </location>
</feature>
<gene>
    <name evidence="2" type="ORF">B0I29_10173</name>
</gene>
<dbReference type="RefSeq" id="WP_111646772.1">
    <property type="nucleotide sequence ID" value="NZ_JACHWI010000001.1"/>
</dbReference>
<dbReference type="OrthoDB" id="4763957at2"/>
<dbReference type="Proteomes" id="UP000249341">
    <property type="component" value="Unassembled WGS sequence"/>
</dbReference>
<dbReference type="AlphaFoldDB" id="A0A327ZJV5"/>
<evidence type="ECO:0000313" key="3">
    <source>
        <dbReference type="Proteomes" id="UP000249341"/>
    </source>
</evidence>
<evidence type="ECO:0000313" key="2">
    <source>
        <dbReference type="EMBL" id="RAK42943.1"/>
    </source>
</evidence>
<dbReference type="InterPro" id="IPR038332">
    <property type="entry name" value="PPE_sf"/>
</dbReference>
<accession>A0A327ZJV5</accession>
<evidence type="ECO:0000256" key="1">
    <source>
        <dbReference type="SAM" id="MobiDB-lite"/>
    </source>
</evidence>
<feature type="region of interest" description="Disordered" evidence="1">
    <location>
        <begin position="303"/>
        <end position="334"/>
    </location>
</feature>
<reference evidence="2 3" key="1">
    <citation type="submission" date="2018-06" db="EMBL/GenBank/DDBJ databases">
        <title>Genomic Encyclopedia of Type Strains, Phase III (KMG-III): the genomes of soil and plant-associated and newly described type strains.</title>
        <authorList>
            <person name="Whitman W."/>
        </authorList>
    </citation>
    <scope>NUCLEOTIDE SEQUENCE [LARGE SCALE GENOMIC DNA]</scope>
    <source>
        <strain evidence="2 3">CGMCC 4.7090</strain>
    </source>
</reference>
<keyword evidence="3" id="KW-1185">Reference proteome</keyword>
<organism evidence="2 3">
    <name type="scientific">Actinoplanes lutulentus</name>
    <dbReference type="NCBI Taxonomy" id="1287878"/>
    <lineage>
        <taxon>Bacteria</taxon>
        <taxon>Bacillati</taxon>
        <taxon>Actinomycetota</taxon>
        <taxon>Actinomycetes</taxon>
        <taxon>Micromonosporales</taxon>
        <taxon>Micromonosporaceae</taxon>
        <taxon>Actinoplanes</taxon>
    </lineage>
</organism>
<comment type="caution">
    <text evidence="2">The sequence shown here is derived from an EMBL/GenBank/DDBJ whole genome shotgun (WGS) entry which is preliminary data.</text>
</comment>
<evidence type="ECO:0008006" key="4">
    <source>
        <dbReference type="Google" id="ProtNLM"/>
    </source>
</evidence>
<name>A0A327ZJV5_9ACTN</name>
<dbReference type="EMBL" id="QLMJ01000001">
    <property type="protein sequence ID" value="RAK42943.1"/>
    <property type="molecule type" value="Genomic_DNA"/>
</dbReference>
<protein>
    <recommendedName>
        <fullName evidence="4">Excreted virulence factor EspC (Type VII ESX diderm)</fullName>
    </recommendedName>
</protein>